<dbReference type="KEGG" id="fmg:HYN48_01635"/>
<protein>
    <submittedName>
        <fullName evidence="1">Uncharacterized protein</fullName>
    </submittedName>
</protein>
<keyword evidence="2" id="KW-1185">Reference proteome</keyword>
<proteinExistence type="predicted"/>
<organism evidence="1 2">
    <name type="scientific">Flavobacterium magnum</name>
    <dbReference type="NCBI Taxonomy" id="2162713"/>
    <lineage>
        <taxon>Bacteria</taxon>
        <taxon>Pseudomonadati</taxon>
        <taxon>Bacteroidota</taxon>
        <taxon>Flavobacteriia</taxon>
        <taxon>Flavobacteriales</taxon>
        <taxon>Flavobacteriaceae</taxon>
        <taxon>Flavobacterium</taxon>
    </lineage>
</organism>
<dbReference type="EMBL" id="CP028811">
    <property type="protein sequence ID" value="AWA28890.1"/>
    <property type="molecule type" value="Genomic_DNA"/>
</dbReference>
<dbReference type="Proteomes" id="UP000244193">
    <property type="component" value="Chromosome"/>
</dbReference>
<accession>A0A2S0RCA4</accession>
<name>A0A2S0RCA4_9FLAO</name>
<dbReference type="AlphaFoldDB" id="A0A2S0RCA4"/>
<dbReference type="OrthoDB" id="965642at2"/>
<reference evidence="1 2" key="1">
    <citation type="submission" date="2018-04" db="EMBL/GenBank/DDBJ databases">
        <title>Genome sequencing of Flavobacterium sp. HYN0048.</title>
        <authorList>
            <person name="Yi H."/>
            <person name="Baek C."/>
        </authorList>
    </citation>
    <scope>NUCLEOTIDE SEQUENCE [LARGE SCALE GENOMIC DNA]</scope>
    <source>
        <strain evidence="1 2">HYN0048</strain>
    </source>
</reference>
<sequence>METGKKNHKRLLFSVITFVIAFGLAFFVTTKLMSGNSVMAQAKAEIESVNKKCPMKIDEMTRLDSVTLSEKTVNYHYVILKLKDSLPQDMSPAMTEIKAKAQDNLDQNPKMGVIRNNQFSLKYIYKDKVGEPLFDFTLQPKK</sequence>
<gene>
    <name evidence="1" type="ORF">HYN48_01635</name>
</gene>
<dbReference type="RefSeq" id="WP_108369476.1">
    <property type="nucleotide sequence ID" value="NZ_CP028811.1"/>
</dbReference>
<evidence type="ECO:0000313" key="2">
    <source>
        <dbReference type="Proteomes" id="UP000244193"/>
    </source>
</evidence>
<evidence type="ECO:0000313" key="1">
    <source>
        <dbReference type="EMBL" id="AWA28890.1"/>
    </source>
</evidence>